<dbReference type="GO" id="GO:0000338">
    <property type="term" value="P:protein deneddylation"/>
    <property type="evidence" value="ECO:0007669"/>
    <property type="project" value="TreeGrafter"/>
</dbReference>
<evidence type="ECO:0000256" key="2">
    <source>
        <dbReference type="ARBA" id="ARBA00022670"/>
    </source>
</evidence>
<dbReference type="GO" id="GO:0008234">
    <property type="term" value="F:cysteine-type peptidase activity"/>
    <property type="evidence" value="ECO:0007669"/>
    <property type="project" value="UniProtKB-KW"/>
</dbReference>
<reference evidence="6" key="2">
    <citation type="submission" date="2020-05" db="UniProtKB">
        <authorList>
            <consortium name="EnsemblMetazoa"/>
        </authorList>
    </citation>
    <scope>IDENTIFICATION</scope>
    <source>
        <strain evidence="6">Epiroticus2</strain>
    </source>
</reference>
<dbReference type="AlphaFoldDB" id="A0A182P0U1"/>
<sequence>MSYRRNDEVALSYHESCLRQSDVDLLKGPYWLNDQVISFYFEYLEKCIFKYERDLLFVSPEVTQCIRMVAQDEVGIFLEPLRAQQRSFVFFALNDNQLADRAGGTHWSLLVFSRPEQAFYHFDSSRNANGSYARQLVAVLKRALHCPDAQLRTGDCLQQSNGYDCGVHVLCTVDTVAQQIRKTGRIEGVRSARYEVIRSKREDLLGVILRLGGRIK</sequence>
<dbReference type="PROSITE" id="PS50600">
    <property type="entry name" value="ULP_PROTEASE"/>
    <property type="match status" value="1"/>
</dbReference>
<evidence type="ECO:0000313" key="7">
    <source>
        <dbReference type="Proteomes" id="UP000075885"/>
    </source>
</evidence>
<dbReference type="Proteomes" id="UP000075885">
    <property type="component" value="Unassembled WGS sequence"/>
</dbReference>
<protein>
    <recommendedName>
        <fullName evidence="5">Ubiquitin-like protease family profile domain-containing protein</fullName>
    </recommendedName>
</protein>
<reference evidence="7" key="1">
    <citation type="submission" date="2013-03" db="EMBL/GenBank/DDBJ databases">
        <title>The Genome Sequence of Anopheles epiroticus epiroticus2.</title>
        <authorList>
            <consortium name="The Broad Institute Genomics Platform"/>
            <person name="Neafsey D.E."/>
            <person name="Howell P."/>
            <person name="Walker B."/>
            <person name="Young S.K."/>
            <person name="Zeng Q."/>
            <person name="Gargeya S."/>
            <person name="Fitzgerald M."/>
            <person name="Haas B."/>
            <person name="Abouelleil A."/>
            <person name="Allen A.W."/>
            <person name="Alvarado L."/>
            <person name="Arachchi H.M."/>
            <person name="Berlin A.M."/>
            <person name="Chapman S.B."/>
            <person name="Gainer-Dewar J."/>
            <person name="Goldberg J."/>
            <person name="Griggs A."/>
            <person name="Gujja S."/>
            <person name="Hansen M."/>
            <person name="Howarth C."/>
            <person name="Imamovic A."/>
            <person name="Ireland A."/>
            <person name="Larimer J."/>
            <person name="McCowan C."/>
            <person name="Murphy C."/>
            <person name="Pearson M."/>
            <person name="Poon T.W."/>
            <person name="Priest M."/>
            <person name="Roberts A."/>
            <person name="Saif S."/>
            <person name="Shea T."/>
            <person name="Sisk P."/>
            <person name="Sykes S."/>
            <person name="Wortman J."/>
            <person name="Nusbaum C."/>
            <person name="Birren B."/>
        </authorList>
    </citation>
    <scope>NUCLEOTIDE SEQUENCE [LARGE SCALE GENOMIC DNA]</scope>
    <source>
        <strain evidence="7">Epiroticus2</strain>
    </source>
</reference>
<keyword evidence="3" id="KW-0378">Hydrolase</keyword>
<evidence type="ECO:0000256" key="1">
    <source>
        <dbReference type="ARBA" id="ARBA00005234"/>
    </source>
</evidence>
<dbReference type="GO" id="GO:0006508">
    <property type="term" value="P:proteolysis"/>
    <property type="evidence" value="ECO:0007669"/>
    <property type="project" value="UniProtKB-KW"/>
</dbReference>
<evidence type="ECO:0000256" key="4">
    <source>
        <dbReference type="ARBA" id="ARBA00022807"/>
    </source>
</evidence>
<proteinExistence type="inferred from homology"/>
<keyword evidence="2" id="KW-0645">Protease</keyword>
<dbReference type="InterPro" id="IPR003653">
    <property type="entry name" value="Peptidase_C48_C"/>
</dbReference>
<dbReference type="SUPFAM" id="SSF54001">
    <property type="entry name" value="Cysteine proteinases"/>
    <property type="match status" value="1"/>
</dbReference>
<evidence type="ECO:0000256" key="3">
    <source>
        <dbReference type="ARBA" id="ARBA00022801"/>
    </source>
</evidence>
<keyword evidence="7" id="KW-1185">Reference proteome</keyword>
<dbReference type="Gene3D" id="3.40.395.10">
    <property type="entry name" value="Adenoviral Proteinase, Chain A"/>
    <property type="match status" value="1"/>
</dbReference>
<evidence type="ECO:0000313" key="6">
    <source>
        <dbReference type="EnsemblMetazoa" id="AEPI000523-PA"/>
    </source>
</evidence>
<evidence type="ECO:0000259" key="5">
    <source>
        <dbReference type="PROSITE" id="PS50600"/>
    </source>
</evidence>
<dbReference type="PANTHER" id="PTHR46468">
    <property type="entry name" value="SENTRIN-SPECIFIC PROTEASE 8"/>
    <property type="match status" value="1"/>
</dbReference>
<dbReference type="STRING" id="199890.A0A182P0U1"/>
<dbReference type="InterPro" id="IPR038765">
    <property type="entry name" value="Papain-like_cys_pep_sf"/>
</dbReference>
<comment type="similarity">
    <text evidence="1">Belongs to the peptidase C48 family.</text>
</comment>
<name>A0A182P0U1_9DIPT</name>
<dbReference type="InterPro" id="IPR044613">
    <property type="entry name" value="Nep1/2-like"/>
</dbReference>
<dbReference type="Pfam" id="PF02902">
    <property type="entry name" value="Peptidase_C48"/>
    <property type="match status" value="1"/>
</dbReference>
<feature type="domain" description="Ubiquitin-like protease family profile" evidence="5">
    <location>
        <begin position="16"/>
        <end position="176"/>
    </location>
</feature>
<accession>A0A182P0U1</accession>
<keyword evidence="4" id="KW-0788">Thiol protease</keyword>
<dbReference type="EnsemblMetazoa" id="AEPI000523-RA">
    <property type="protein sequence ID" value="AEPI000523-PA"/>
    <property type="gene ID" value="AEPI000523"/>
</dbReference>
<dbReference type="VEuPathDB" id="VectorBase:AEPI000523"/>
<organism evidence="6 7">
    <name type="scientific">Anopheles epiroticus</name>
    <dbReference type="NCBI Taxonomy" id="199890"/>
    <lineage>
        <taxon>Eukaryota</taxon>
        <taxon>Metazoa</taxon>
        <taxon>Ecdysozoa</taxon>
        <taxon>Arthropoda</taxon>
        <taxon>Hexapoda</taxon>
        <taxon>Insecta</taxon>
        <taxon>Pterygota</taxon>
        <taxon>Neoptera</taxon>
        <taxon>Endopterygota</taxon>
        <taxon>Diptera</taxon>
        <taxon>Nematocera</taxon>
        <taxon>Culicoidea</taxon>
        <taxon>Culicidae</taxon>
        <taxon>Anophelinae</taxon>
        <taxon>Anopheles</taxon>
    </lineage>
</organism>
<dbReference type="PANTHER" id="PTHR46468:SF1">
    <property type="entry name" value="SENTRIN-SPECIFIC PROTEASE 8"/>
    <property type="match status" value="1"/>
</dbReference>
<dbReference type="GO" id="GO:0019784">
    <property type="term" value="F:deNEDDylase activity"/>
    <property type="evidence" value="ECO:0007669"/>
    <property type="project" value="InterPro"/>
</dbReference>